<keyword evidence="6 11" id="KW-0812">Transmembrane</keyword>
<evidence type="ECO:0000256" key="10">
    <source>
        <dbReference type="ARBA" id="ARBA00023136"/>
    </source>
</evidence>
<dbReference type="CDD" id="cd00075">
    <property type="entry name" value="HATPase"/>
    <property type="match status" value="1"/>
</dbReference>
<evidence type="ECO:0000256" key="9">
    <source>
        <dbReference type="ARBA" id="ARBA00023012"/>
    </source>
</evidence>
<evidence type="ECO:0000256" key="6">
    <source>
        <dbReference type="ARBA" id="ARBA00022692"/>
    </source>
</evidence>
<evidence type="ECO:0000256" key="7">
    <source>
        <dbReference type="ARBA" id="ARBA00022777"/>
    </source>
</evidence>
<dbReference type="KEGG" id="bgf:BC1003_4213"/>
<evidence type="ECO:0000256" key="4">
    <source>
        <dbReference type="ARBA" id="ARBA00022519"/>
    </source>
</evidence>
<evidence type="ECO:0000256" key="2">
    <source>
        <dbReference type="ARBA" id="ARBA00004429"/>
    </source>
</evidence>
<evidence type="ECO:0000256" key="1">
    <source>
        <dbReference type="ARBA" id="ARBA00000085"/>
    </source>
</evidence>
<reference evidence="13" key="1">
    <citation type="submission" date="2010-09" db="EMBL/GenBank/DDBJ databases">
        <title>Complete sequence of chromosome2 of Burkholderia sp. CCGE1003.</title>
        <authorList>
            <consortium name="US DOE Joint Genome Institute"/>
            <person name="Lucas S."/>
            <person name="Copeland A."/>
            <person name="Lapidus A."/>
            <person name="Cheng J.-F."/>
            <person name="Bruce D."/>
            <person name="Goodwin L."/>
            <person name="Pitluck S."/>
            <person name="Daligault H."/>
            <person name="Davenport K."/>
            <person name="Detter J.C."/>
            <person name="Han C."/>
            <person name="Tapia R."/>
            <person name="Land M."/>
            <person name="Hauser L."/>
            <person name="Jeffries C."/>
            <person name="Kyrpides N."/>
            <person name="Ivanova N."/>
            <person name="Ovchinnikova G."/>
            <person name="Martinez-Romero E."/>
            <person name="Rogel M.A."/>
            <person name="Auchtung J."/>
            <person name="Tiedje J.M."/>
            <person name="Woyke T."/>
        </authorList>
    </citation>
    <scope>NUCLEOTIDE SEQUENCE</scope>
    <source>
        <strain evidence="13">CCGE1003</strain>
    </source>
</reference>
<name>E1TEC0_BURSG</name>
<dbReference type="SMART" id="SM00387">
    <property type="entry name" value="HATPase_c"/>
    <property type="match status" value="1"/>
</dbReference>
<dbReference type="EMBL" id="CP002218">
    <property type="protein sequence ID" value="ADN60149.1"/>
    <property type="molecule type" value="Genomic_DNA"/>
</dbReference>
<dbReference type="InterPro" id="IPR036097">
    <property type="entry name" value="HisK_dim/P_sf"/>
</dbReference>
<organism evidence="13">
    <name type="scientific">Burkholderia sp. (strain CCGE1003)</name>
    <dbReference type="NCBI Taxonomy" id="640512"/>
    <lineage>
        <taxon>Bacteria</taxon>
        <taxon>Pseudomonadati</taxon>
        <taxon>Pseudomonadota</taxon>
        <taxon>Betaproteobacteria</taxon>
        <taxon>Burkholderiales</taxon>
        <taxon>Burkholderiaceae</taxon>
        <taxon>Burkholderia</taxon>
    </lineage>
</organism>
<keyword evidence="7 13" id="KW-0418">Kinase</keyword>
<evidence type="ECO:0000256" key="3">
    <source>
        <dbReference type="ARBA" id="ARBA00012438"/>
    </source>
</evidence>
<evidence type="ECO:0000256" key="5">
    <source>
        <dbReference type="ARBA" id="ARBA00022679"/>
    </source>
</evidence>
<accession>E1TEC0</accession>
<protein>
    <recommendedName>
        <fullName evidence="3">histidine kinase</fullName>
        <ecNumber evidence="3">2.7.13.3</ecNumber>
    </recommendedName>
</protein>
<evidence type="ECO:0000256" key="11">
    <source>
        <dbReference type="SAM" id="Phobius"/>
    </source>
</evidence>
<feature type="transmembrane region" description="Helical" evidence="11">
    <location>
        <begin position="79"/>
        <end position="102"/>
    </location>
</feature>
<dbReference type="EC" id="2.7.13.3" evidence="3"/>
<feature type="domain" description="Histidine kinase" evidence="12">
    <location>
        <begin position="162"/>
        <end position="361"/>
    </location>
</feature>
<dbReference type="InterPro" id="IPR036890">
    <property type="entry name" value="HATPase_C_sf"/>
</dbReference>
<keyword evidence="9" id="KW-0902">Two-component regulatory system</keyword>
<dbReference type="PANTHER" id="PTHR44936:SF5">
    <property type="entry name" value="SENSOR HISTIDINE KINASE ENVZ"/>
    <property type="match status" value="1"/>
</dbReference>
<evidence type="ECO:0000313" key="13">
    <source>
        <dbReference type="EMBL" id="ADN60149.1"/>
    </source>
</evidence>
<dbReference type="SUPFAM" id="SSF47384">
    <property type="entry name" value="Homodimeric domain of signal transducing histidine kinase"/>
    <property type="match status" value="1"/>
</dbReference>
<dbReference type="SUPFAM" id="SSF55874">
    <property type="entry name" value="ATPase domain of HSP90 chaperone/DNA topoisomerase II/histidine kinase"/>
    <property type="match status" value="1"/>
</dbReference>
<dbReference type="PROSITE" id="PS50109">
    <property type="entry name" value="HIS_KIN"/>
    <property type="match status" value="1"/>
</dbReference>
<proteinExistence type="predicted"/>
<feature type="transmembrane region" description="Helical" evidence="11">
    <location>
        <begin position="41"/>
        <end position="58"/>
    </location>
</feature>
<dbReference type="GO" id="GO:0005886">
    <property type="term" value="C:plasma membrane"/>
    <property type="evidence" value="ECO:0007669"/>
    <property type="project" value="UniProtKB-SubCell"/>
</dbReference>
<keyword evidence="5" id="KW-0808">Transferase</keyword>
<dbReference type="OrthoDB" id="9804645at2"/>
<keyword evidence="4" id="KW-1003">Cell membrane</keyword>
<dbReference type="InterPro" id="IPR050980">
    <property type="entry name" value="2C_sensor_his_kinase"/>
</dbReference>
<dbReference type="Gene3D" id="1.10.287.130">
    <property type="match status" value="1"/>
</dbReference>
<dbReference type="eggNOG" id="COG0642">
    <property type="taxonomic scope" value="Bacteria"/>
</dbReference>
<sequence length="362" mass="39531">MTAHATVPRESADEAAVVNRRAQTDYVRSPFLGLRLFSARWRYAILLSIAVCALLVEVHRASRENLLAHLPGHLRGNAMLLSAASIGVCLVLLAAVMALQAFEQRASLARLADELERQDTEGIKAALPDIASGASARLMRAINRIEHRHAERLAELLDVQAAFLHDLRTPLARLGIRCESLYDAAEREAINHDLRAMNELVAAGLACTRMQYSAAEQLRCVDADGLLGQLLSDYRDSGRYVALDGHIGQPVVSCPHALRRVLANLIDNALHHGSDVRLSLKAEARHAMFAVSYAGRRIDASEMEAGLAPWYRAPKAAERVPGSGLALAIARRLTTAMRGELHLQNRRTGGLEVRITLPLVIA</sequence>
<dbReference type="STRING" id="640512.BC1003_4213"/>
<dbReference type="InterPro" id="IPR005467">
    <property type="entry name" value="His_kinase_dom"/>
</dbReference>
<dbReference type="InterPro" id="IPR003594">
    <property type="entry name" value="HATPase_dom"/>
</dbReference>
<dbReference type="AlphaFoldDB" id="E1TEC0"/>
<evidence type="ECO:0000259" key="12">
    <source>
        <dbReference type="PROSITE" id="PS50109"/>
    </source>
</evidence>
<dbReference type="PANTHER" id="PTHR44936">
    <property type="entry name" value="SENSOR PROTEIN CREC"/>
    <property type="match status" value="1"/>
</dbReference>
<dbReference type="GO" id="GO:0000155">
    <property type="term" value="F:phosphorelay sensor kinase activity"/>
    <property type="evidence" value="ECO:0007669"/>
    <property type="project" value="InterPro"/>
</dbReference>
<dbReference type="Pfam" id="PF02518">
    <property type="entry name" value="HATPase_c"/>
    <property type="match status" value="1"/>
</dbReference>
<keyword evidence="4" id="KW-0997">Cell inner membrane</keyword>
<dbReference type="Gene3D" id="3.30.565.10">
    <property type="entry name" value="Histidine kinase-like ATPase, C-terminal domain"/>
    <property type="match status" value="1"/>
</dbReference>
<comment type="subcellular location">
    <subcellularLocation>
        <location evidence="2">Cell inner membrane</location>
        <topology evidence="2">Multi-pass membrane protein</topology>
    </subcellularLocation>
</comment>
<comment type="catalytic activity">
    <reaction evidence="1">
        <text>ATP + protein L-histidine = ADP + protein N-phospho-L-histidine.</text>
        <dbReference type="EC" id="2.7.13.3"/>
    </reaction>
</comment>
<keyword evidence="8 11" id="KW-1133">Transmembrane helix</keyword>
<evidence type="ECO:0000256" key="8">
    <source>
        <dbReference type="ARBA" id="ARBA00022989"/>
    </source>
</evidence>
<keyword evidence="10 11" id="KW-0472">Membrane</keyword>
<dbReference type="HOGENOM" id="CLU_000445_89_27_4"/>
<gene>
    <name evidence="13" type="ordered locus">BC1003_4213</name>
</gene>